<evidence type="ECO:0000313" key="1">
    <source>
        <dbReference type="EMBL" id="KAH6931957.1"/>
    </source>
</evidence>
<sequence length="442" mass="49488">MSVRSRTARALNTSWCDSVKQTAISVHRTVCLMFSSKGLRSLTSRSRSKSSLFEKRRFQAARVILSPCFDASRQRALGTLILFERPREAVYVRKKRTQRIKSHVRPDRIDVHNAFLLGPSLMTMLGNICSFHTGGNRRALKIVVQRATVRSAIIATFEGIEEHSVNVSAWMLVTLPAAILAFIICTTIVWFVYVRPHDPDPLSSDNLAVMKTARERVTARGRQRGVQYAYATYLVIFSLSYTPALILDVEPRMATIVALTSVMLMTSTLTSFLQAAFEFLRQVWQMLPWGVIIMLGATQVASKLLQEHGLPIESFKLVSTSFWEERTVLELQAMMAFAASVMAETTDKQALVEIMTPMVVYIADMKRMYPEYYAIPLIVAASSNCIMPASVPFAILHGLAKVPFLKLLLLGLLAKIVIISTVILAVNMVDRFGYFGSHARPD</sequence>
<dbReference type="Proteomes" id="UP000821845">
    <property type="component" value="Chromosome 4"/>
</dbReference>
<keyword evidence="2" id="KW-1185">Reference proteome</keyword>
<protein>
    <submittedName>
        <fullName evidence="1">Uncharacterized protein</fullName>
    </submittedName>
</protein>
<evidence type="ECO:0000313" key="2">
    <source>
        <dbReference type="Proteomes" id="UP000821845"/>
    </source>
</evidence>
<comment type="caution">
    <text evidence="1">The sequence shown here is derived from an EMBL/GenBank/DDBJ whole genome shotgun (WGS) entry which is preliminary data.</text>
</comment>
<accession>A0ACB7SFM6</accession>
<reference evidence="1" key="1">
    <citation type="submission" date="2020-05" db="EMBL/GenBank/DDBJ databases">
        <title>Large-scale comparative analyses of tick genomes elucidate their genetic diversity and vector capacities.</title>
        <authorList>
            <person name="Jia N."/>
            <person name="Wang J."/>
            <person name="Shi W."/>
            <person name="Du L."/>
            <person name="Sun Y."/>
            <person name="Zhan W."/>
            <person name="Jiang J."/>
            <person name="Wang Q."/>
            <person name="Zhang B."/>
            <person name="Ji P."/>
            <person name="Sakyi L.B."/>
            <person name="Cui X."/>
            <person name="Yuan T."/>
            <person name="Jiang B."/>
            <person name="Yang W."/>
            <person name="Lam T.T.-Y."/>
            <person name="Chang Q."/>
            <person name="Ding S."/>
            <person name="Wang X."/>
            <person name="Zhu J."/>
            <person name="Ruan X."/>
            <person name="Zhao L."/>
            <person name="Wei J."/>
            <person name="Que T."/>
            <person name="Du C."/>
            <person name="Cheng J."/>
            <person name="Dai P."/>
            <person name="Han X."/>
            <person name="Huang E."/>
            <person name="Gao Y."/>
            <person name="Liu J."/>
            <person name="Shao H."/>
            <person name="Ye R."/>
            <person name="Li L."/>
            <person name="Wei W."/>
            <person name="Wang X."/>
            <person name="Wang C."/>
            <person name="Yang T."/>
            <person name="Huo Q."/>
            <person name="Li W."/>
            <person name="Guo W."/>
            <person name="Chen H."/>
            <person name="Zhou L."/>
            <person name="Ni X."/>
            <person name="Tian J."/>
            <person name="Zhou Y."/>
            <person name="Sheng Y."/>
            <person name="Liu T."/>
            <person name="Pan Y."/>
            <person name="Xia L."/>
            <person name="Li J."/>
            <person name="Zhao F."/>
            <person name="Cao W."/>
        </authorList>
    </citation>
    <scope>NUCLEOTIDE SEQUENCE</scope>
    <source>
        <strain evidence="1">Hyas-2018</strain>
    </source>
</reference>
<organism evidence="1 2">
    <name type="scientific">Hyalomma asiaticum</name>
    <name type="common">Tick</name>
    <dbReference type="NCBI Taxonomy" id="266040"/>
    <lineage>
        <taxon>Eukaryota</taxon>
        <taxon>Metazoa</taxon>
        <taxon>Ecdysozoa</taxon>
        <taxon>Arthropoda</taxon>
        <taxon>Chelicerata</taxon>
        <taxon>Arachnida</taxon>
        <taxon>Acari</taxon>
        <taxon>Parasitiformes</taxon>
        <taxon>Ixodida</taxon>
        <taxon>Ixodoidea</taxon>
        <taxon>Ixodidae</taxon>
        <taxon>Hyalomminae</taxon>
        <taxon>Hyalomma</taxon>
    </lineage>
</organism>
<dbReference type="EMBL" id="CM023484">
    <property type="protein sequence ID" value="KAH6931957.1"/>
    <property type="molecule type" value="Genomic_DNA"/>
</dbReference>
<proteinExistence type="predicted"/>
<gene>
    <name evidence="1" type="ORF">HPB50_001844</name>
</gene>
<name>A0ACB7SFM6_HYAAI</name>